<dbReference type="RefSeq" id="WP_012590149.1">
    <property type="nucleotide sequence ID" value="NC_011666.1"/>
</dbReference>
<gene>
    <name evidence="2" type="ordered locus">Msil_1110</name>
</gene>
<name>B8ENE8_METSB</name>
<dbReference type="EMBL" id="CP001280">
    <property type="protein sequence ID" value="ACK50079.1"/>
    <property type="molecule type" value="Genomic_DNA"/>
</dbReference>
<feature type="signal peptide" evidence="1">
    <location>
        <begin position="1"/>
        <end position="23"/>
    </location>
</feature>
<dbReference type="eggNOG" id="ENOG50336SP">
    <property type="taxonomic scope" value="Bacteria"/>
</dbReference>
<proteinExistence type="predicted"/>
<keyword evidence="1" id="KW-0732">Signal</keyword>
<dbReference type="AlphaFoldDB" id="B8ENE8"/>
<evidence type="ECO:0000256" key="1">
    <source>
        <dbReference type="SAM" id="SignalP"/>
    </source>
</evidence>
<sequence>MNRFSLTAASGALVFALTSAASAGPMSVAPEALVTSPPSQIETIAYRGHYHGRGNYHTNRHYRYNGHRHYRHYGYNPGAAAAAGLAFGALSLGAAAAASDDCGYYGCGYGYGGPYYGGGYGYGAPAYGYRQGNWGGGQRWNSGHYAGYAGGGGLRTGRSVGFGQGGGGFHGGGGGFHGGAMHGGGMRR</sequence>
<protein>
    <submittedName>
        <fullName evidence="2">Uncharacterized protein</fullName>
    </submittedName>
</protein>
<feature type="chain" id="PRO_5002871718" evidence="1">
    <location>
        <begin position="24"/>
        <end position="188"/>
    </location>
</feature>
<evidence type="ECO:0000313" key="3">
    <source>
        <dbReference type="Proteomes" id="UP000002257"/>
    </source>
</evidence>
<dbReference type="HOGENOM" id="CLU_1439562_0_0_5"/>
<accession>B8ENE8</accession>
<reference evidence="2 3" key="1">
    <citation type="journal article" date="2010" name="J. Bacteriol.">
        <title>Complete genome sequence of the aerobic facultative methanotroph Methylocella silvestris BL2.</title>
        <authorList>
            <person name="Chen Y."/>
            <person name="Crombie A."/>
            <person name="Rahman M.T."/>
            <person name="Dedysh S.N."/>
            <person name="Liesack W."/>
            <person name="Stott M.B."/>
            <person name="Alam M."/>
            <person name="Theisen A.R."/>
            <person name="Murrell J.C."/>
            <person name="Dunfield P.F."/>
        </authorList>
    </citation>
    <scope>NUCLEOTIDE SEQUENCE [LARGE SCALE GENOMIC DNA]</scope>
    <source>
        <strain evidence="3">DSM 15510 / CIP 108128 / LMG 27833 / NCIMB 13906 / BL2</strain>
    </source>
</reference>
<keyword evidence="3" id="KW-1185">Reference proteome</keyword>
<organism evidence="2 3">
    <name type="scientific">Methylocella silvestris (strain DSM 15510 / CIP 108128 / LMG 27833 / NCIMB 13906 / BL2)</name>
    <dbReference type="NCBI Taxonomy" id="395965"/>
    <lineage>
        <taxon>Bacteria</taxon>
        <taxon>Pseudomonadati</taxon>
        <taxon>Pseudomonadota</taxon>
        <taxon>Alphaproteobacteria</taxon>
        <taxon>Hyphomicrobiales</taxon>
        <taxon>Beijerinckiaceae</taxon>
        <taxon>Methylocella</taxon>
    </lineage>
</organism>
<dbReference type="Proteomes" id="UP000002257">
    <property type="component" value="Chromosome"/>
</dbReference>
<dbReference type="KEGG" id="msl:Msil_1110"/>
<evidence type="ECO:0000313" key="2">
    <source>
        <dbReference type="EMBL" id="ACK50079.1"/>
    </source>
</evidence>